<evidence type="ECO:0000313" key="4">
    <source>
        <dbReference type="EMBL" id="KAG5495260.1"/>
    </source>
</evidence>
<dbReference type="SUPFAM" id="SSF54001">
    <property type="entry name" value="Cysteine proteinases"/>
    <property type="match status" value="1"/>
</dbReference>
<dbReference type="Proteomes" id="UP000674318">
    <property type="component" value="Unassembled WGS sequence"/>
</dbReference>
<keyword evidence="2" id="KW-0812">Transmembrane</keyword>
<evidence type="ECO:0000256" key="2">
    <source>
        <dbReference type="SAM" id="Phobius"/>
    </source>
</evidence>
<evidence type="ECO:0000259" key="3">
    <source>
        <dbReference type="PROSITE" id="PS50911"/>
    </source>
</evidence>
<dbReference type="EMBL" id="JAFJZO010000033">
    <property type="protein sequence ID" value="KAG5495260.1"/>
    <property type="molecule type" value="Genomic_DNA"/>
</dbReference>
<organism evidence="4 5">
    <name type="scientific">Porcisia hertigi</name>
    <dbReference type="NCBI Taxonomy" id="2761500"/>
    <lineage>
        <taxon>Eukaryota</taxon>
        <taxon>Discoba</taxon>
        <taxon>Euglenozoa</taxon>
        <taxon>Kinetoplastea</taxon>
        <taxon>Metakinetoplastina</taxon>
        <taxon>Trypanosomatida</taxon>
        <taxon>Trypanosomatidae</taxon>
        <taxon>Leishmaniinae</taxon>
        <taxon>Porcisia</taxon>
    </lineage>
</organism>
<dbReference type="InterPro" id="IPR007921">
    <property type="entry name" value="CHAP_dom"/>
</dbReference>
<dbReference type="GO" id="GO:0016874">
    <property type="term" value="F:ligase activity"/>
    <property type="evidence" value="ECO:0007669"/>
    <property type="project" value="TreeGrafter"/>
</dbReference>
<dbReference type="PANTHER" id="PTHR30094">
    <property type="entry name" value="BIFUNCTIONAL GLUTATHIONYLSPERMIDINE SYNTHETASE/AMIDASE-RELATED"/>
    <property type="match status" value="1"/>
</dbReference>
<dbReference type="InterPro" id="IPR038765">
    <property type="entry name" value="Papain-like_cys_pep_sf"/>
</dbReference>
<feature type="domain" description="Peptidase C51" evidence="3">
    <location>
        <begin position="215"/>
        <end position="371"/>
    </location>
</feature>
<dbReference type="KEGG" id="phet:94288432"/>
<evidence type="ECO:0000313" key="5">
    <source>
        <dbReference type="Proteomes" id="UP000674318"/>
    </source>
</evidence>
<protein>
    <recommendedName>
        <fullName evidence="3">Peptidase C51 domain-containing protein</fullName>
    </recommendedName>
</protein>
<dbReference type="RefSeq" id="XP_067754512.1">
    <property type="nucleotide sequence ID" value="XM_067898355.1"/>
</dbReference>
<keyword evidence="2" id="KW-1133">Transmembrane helix</keyword>
<comment type="caution">
    <text evidence="4">The sequence shown here is derived from an EMBL/GenBank/DDBJ whole genome shotgun (WGS) entry which is preliminary data.</text>
</comment>
<name>A0A836L5E7_9TRYP</name>
<dbReference type="Gene3D" id="3.90.1720.10">
    <property type="entry name" value="endopeptidase domain like (from Nostoc punctiforme)"/>
    <property type="match status" value="1"/>
</dbReference>
<feature type="region of interest" description="Disordered" evidence="1">
    <location>
        <begin position="1"/>
        <end position="23"/>
    </location>
</feature>
<gene>
    <name evidence="4" type="ORF">JKF63_02315</name>
</gene>
<feature type="compositionally biased region" description="Basic and acidic residues" evidence="1">
    <location>
        <begin position="1"/>
        <end position="12"/>
    </location>
</feature>
<keyword evidence="2" id="KW-0472">Membrane</keyword>
<accession>A0A836L5E7</accession>
<feature type="compositionally biased region" description="Polar residues" evidence="1">
    <location>
        <begin position="13"/>
        <end position="23"/>
    </location>
</feature>
<evidence type="ECO:0000256" key="1">
    <source>
        <dbReference type="SAM" id="MobiDB-lite"/>
    </source>
</evidence>
<sequence length="386" mass="42331">MRHTRSPSDNRSTELTPRAGVTSTATPRVVFALNSQPCPSFPRSQKGVHDGGVGSDRECRFPPAADAGADIVVSDPQCHGSTCTACGAAMVTEGNRACLAVDENRDTPSKMGCCGTARLCLLAKDSLLLAILKWSLTILFVLFLTFIVFGTLYSGFRYRNSCTGTNDASVDPADTHGSCLPSFGTILGVYDGVVGYSNCNDSYNSGQKKYMNLTVPVPNKELDEQMSVSSEFYTGMAWQCVEYARRYWMQRGNPLPAYFDDVKGASDIWNLTFVRLVSNKSAMLPLRRFMNGDSVTQAVDMPKVGDLIIYPIQPGGFPYGHVAVIGKVEIANPGAIYVAEQNWKNIVWPSPYHNYSRKISLLHDEQTGHLNLQDPDGMIIGWMRYG</sequence>
<reference evidence="4 5" key="1">
    <citation type="submission" date="2021-02" db="EMBL/GenBank/DDBJ databases">
        <title>Porcisia hertigi Genome sequencing and assembly.</title>
        <authorList>
            <person name="Almutairi H."/>
            <person name="Gatherer D."/>
        </authorList>
    </citation>
    <scope>NUCLEOTIDE SEQUENCE [LARGE SCALE GENOMIC DNA]</scope>
    <source>
        <strain evidence="4 5">C119</strain>
    </source>
</reference>
<dbReference type="AlphaFoldDB" id="A0A836L5E7"/>
<dbReference type="GeneID" id="94288432"/>
<keyword evidence="5" id="KW-1185">Reference proteome</keyword>
<proteinExistence type="predicted"/>
<dbReference type="PROSITE" id="PS50911">
    <property type="entry name" value="CHAP"/>
    <property type="match status" value="1"/>
</dbReference>
<dbReference type="Pfam" id="PF05257">
    <property type="entry name" value="CHAP"/>
    <property type="match status" value="1"/>
</dbReference>
<dbReference type="PANTHER" id="PTHR30094:SF14">
    <property type="entry name" value="D-ALANYL-GLYCYL ENDOPEPTIDASE-LIKE PROTEIN"/>
    <property type="match status" value="1"/>
</dbReference>
<dbReference type="OrthoDB" id="299748at2759"/>
<feature type="transmembrane region" description="Helical" evidence="2">
    <location>
        <begin position="127"/>
        <end position="153"/>
    </location>
</feature>
<dbReference type="InterPro" id="IPR051705">
    <property type="entry name" value="Gsp_Synthetase/Amidase"/>
</dbReference>